<name>A0ABU7H0K4_9SPHI</name>
<gene>
    <name evidence="3" type="ORF">VRU49_05430</name>
</gene>
<comment type="caution">
    <text evidence="3">The sequence shown here is derived from an EMBL/GenBank/DDBJ whole genome shotgun (WGS) entry which is preliminary data.</text>
</comment>
<dbReference type="Pfam" id="PF06439">
    <property type="entry name" value="3keto-disac_hyd"/>
    <property type="match status" value="1"/>
</dbReference>
<sequence length="224" mass="25335">MFKKIFSVCALMALSYSAFSQSGWVKLFDGKTTNGWHTYGKSHATKGWKAENGVLRFDPKEKDGGDIVTDKEYSNFHLKLEWKVSPKANSGIIFYVHEDPKKYGATYSTGPEMQILDNDGHADGKITKHRAGDLYDLVQSSSEPVKPVGEWNKVEIISNKGNLEFKMNGKSIVKTTLWDDNWKKLLDGSKFAKWSGFGTFKSGKIALQDHGDEVWFRNIQIKEL</sequence>
<dbReference type="RefSeq" id="WP_330145770.1">
    <property type="nucleotide sequence ID" value="NZ_JAZDQU010000001.1"/>
</dbReference>
<feature type="domain" description="3-keto-alpha-glucoside-1,2-lyase/3-keto-2-hydroxy-glucal hydratase" evidence="2">
    <location>
        <begin position="23"/>
        <end position="222"/>
    </location>
</feature>
<feature type="chain" id="PRO_5047102606" evidence="1">
    <location>
        <begin position="21"/>
        <end position="224"/>
    </location>
</feature>
<reference evidence="3 4" key="1">
    <citation type="submission" date="2024-01" db="EMBL/GenBank/DDBJ databases">
        <title>Pedobacter sp. nov., isolated from oil-contaminated soil.</title>
        <authorList>
            <person name="Le N.T.T."/>
        </authorList>
    </citation>
    <scope>NUCLEOTIDE SEQUENCE [LARGE SCALE GENOMIC DNA]</scope>
    <source>
        <strain evidence="3 4">VNH31</strain>
    </source>
</reference>
<dbReference type="InterPro" id="IPR010496">
    <property type="entry name" value="AL/BT2_dom"/>
</dbReference>
<evidence type="ECO:0000259" key="2">
    <source>
        <dbReference type="Pfam" id="PF06439"/>
    </source>
</evidence>
<organism evidence="3 4">
    <name type="scientific">Pedobacter flavus</name>
    <dbReference type="NCBI Taxonomy" id="3113906"/>
    <lineage>
        <taxon>Bacteria</taxon>
        <taxon>Pseudomonadati</taxon>
        <taxon>Bacteroidota</taxon>
        <taxon>Sphingobacteriia</taxon>
        <taxon>Sphingobacteriales</taxon>
        <taxon>Sphingobacteriaceae</taxon>
        <taxon>Pedobacter</taxon>
    </lineage>
</organism>
<keyword evidence="4" id="KW-1185">Reference proteome</keyword>
<evidence type="ECO:0000256" key="1">
    <source>
        <dbReference type="SAM" id="SignalP"/>
    </source>
</evidence>
<keyword evidence="1" id="KW-0732">Signal</keyword>
<proteinExistence type="predicted"/>
<dbReference type="EMBL" id="JAZDQU010000001">
    <property type="protein sequence ID" value="MEE1884861.1"/>
    <property type="molecule type" value="Genomic_DNA"/>
</dbReference>
<accession>A0ABU7H0K4</accession>
<dbReference type="Proteomes" id="UP001337681">
    <property type="component" value="Unassembled WGS sequence"/>
</dbReference>
<feature type="signal peptide" evidence="1">
    <location>
        <begin position="1"/>
        <end position="20"/>
    </location>
</feature>
<protein>
    <submittedName>
        <fullName evidence="3">DUF1080 domain-containing protein</fullName>
    </submittedName>
</protein>
<dbReference type="Gene3D" id="2.60.120.560">
    <property type="entry name" value="Exo-inulinase, domain 1"/>
    <property type="match status" value="1"/>
</dbReference>
<evidence type="ECO:0000313" key="3">
    <source>
        <dbReference type="EMBL" id="MEE1884861.1"/>
    </source>
</evidence>
<evidence type="ECO:0000313" key="4">
    <source>
        <dbReference type="Proteomes" id="UP001337681"/>
    </source>
</evidence>